<dbReference type="Pfam" id="PF02801">
    <property type="entry name" value="Ketoacyl-synt_C"/>
    <property type="match status" value="2"/>
</dbReference>
<dbReference type="CDD" id="cd05195">
    <property type="entry name" value="enoyl_red"/>
    <property type="match status" value="1"/>
</dbReference>
<dbReference type="PROSITE" id="PS01162">
    <property type="entry name" value="QOR_ZETA_CRYSTAL"/>
    <property type="match status" value="1"/>
</dbReference>
<dbReference type="InterPro" id="IPR020843">
    <property type="entry name" value="ER"/>
</dbReference>
<dbReference type="FunFam" id="1.10.1200.10:FF:000007">
    <property type="entry name" value="Probable polyketide synthase pks17"/>
    <property type="match status" value="1"/>
</dbReference>
<dbReference type="Pfam" id="PF00698">
    <property type="entry name" value="Acyl_transf_1"/>
    <property type="match status" value="2"/>
</dbReference>
<dbReference type="InterPro" id="IPR011032">
    <property type="entry name" value="GroES-like_sf"/>
</dbReference>
<dbReference type="Pfam" id="PF14765">
    <property type="entry name" value="PS-DH"/>
    <property type="match status" value="2"/>
</dbReference>
<dbReference type="InterPro" id="IPR049552">
    <property type="entry name" value="PKS_DH_N"/>
</dbReference>
<dbReference type="SUPFAM" id="SSF47336">
    <property type="entry name" value="ACP-like"/>
    <property type="match status" value="2"/>
</dbReference>
<feature type="active site" description="Proton acceptor; for dehydratase activity" evidence="8">
    <location>
        <position position="966"/>
    </location>
</feature>
<evidence type="ECO:0000256" key="4">
    <source>
        <dbReference type="ARBA" id="ARBA00022679"/>
    </source>
</evidence>
<dbReference type="GO" id="GO:0031177">
    <property type="term" value="F:phosphopantetheine binding"/>
    <property type="evidence" value="ECO:0007669"/>
    <property type="project" value="InterPro"/>
</dbReference>
<feature type="domain" description="Ketosynthase family 3 (KS3)" evidence="11">
    <location>
        <begin position="1771"/>
        <end position="2195"/>
    </location>
</feature>
<comment type="pathway">
    <text evidence="1">Antibiotic biosynthesis.</text>
</comment>
<dbReference type="FunFam" id="3.40.47.10:FF:000019">
    <property type="entry name" value="Polyketide synthase type I"/>
    <property type="match status" value="2"/>
</dbReference>
<keyword evidence="4" id="KW-0808">Transferase</keyword>
<dbReference type="FunFam" id="3.40.366.10:FF:000002">
    <property type="entry name" value="Probable polyketide synthase 2"/>
    <property type="match status" value="2"/>
</dbReference>
<dbReference type="Pfam" id="PF08240">
    <property type="entry name" value="ADH_N"/>
    <property type="match status" value="1"/>
</dbReference>
<dbReference type="InterPro" id="IPR018201">
    <property type="entry name" value="Ketoacyl_synth_AS"/>
</dbReference>
<dbReference type="GO" id="GO:0004315">
    <property type="term" value="F:3-oxoacyl-[acyl-carrier-protein] synthase activity"/>
    <property type="evidence" value="ECO:0007669"/>
    <property type="project" value="InterPro"/>
</dbReference>
<dbReference type="PROSITE" id="PS52019">
    <property type="entry name" value="PKS_MFAS_DH"/>
    <property type="match status" value="2"/>
</dbReference>
<dbReference type="InterPro" id="IPR014043">
    <property type="entry name" value="Acyl_transferase_dom"/>
</dbReference>
<keyword evidence="5" id="KW-0045">Antibiotic biosynthesis</keyword>
<dbReference type="InterPro" id="IPR036291">
    <property type="entry name" value="NAD(P)-bd_dom_sf"/>
</dbReference>
<evidence type="ECO:0000259" key="12">
    <source>
        <dbReference type="PROSITE" id="PS52019"/>
    </source>
</evidence>
<dbReference type="InterPro" id="IPR020806">
    <property type="entry name" value="PKS_PP-bd"/>
</dbReference>
<dbReference type="Gene3D" id="3.40.47.10">
    <property type="match status" value="2"/>
</dbReference>
<feature type="domain" description="Carrier" evidence="10">
    <location>
        <begin position="1676"/>
        <end position="1751"/>
    </location>
</feature>
<dbReference type="Gene3D" id="3.30.70.3290">
    <property type="match status" value="2"/>
</dbReference>
<dbReference type="InterPro" id="IPR016035">
    <property type="entry name" value="Acyl_Trfase/lysoPLipase"/>
</dbReference>
<gene>
    <name evidence="13" type="ORF">OG699_00315</name>
    <name evidence="14" type="ORF">OG699_44945</name>
</gene>
<dbReference type="GO" id="GO:0006633">
    <property type="term" value="P:fatty acid biosynthetic process"/>
    <property type="evidence" value="ECO:0007669"/>
    <property type="project" value="InterPro"/>
</dbReference>
<evidence type="ECO:0000256" key="8">
    <source>
        <dbReference type="PROSITE-ProRule" id="PRU01363"/>
    </source>
</evidence>
<evidence type="ECO:0000256" key="6">
    <source>
        <dbReference type="ARBA" id="ARBA00023268"/>
    </source>
</evidence>
<dbReference type="SUPFAM" id="SSF51735">
    <property type="entry name" value="NAD(P)-binding Rossmann-fold domains"/>
    <property type="match status" value="5"/>
</dbReference>
<evidence type="ECO:0000313" key="14">
    <source>
        <dbReference type="EMBL" id="WTZ14478.1"/>
    </source>
</evidence>
<dbReference type="InterPro" id="IPR020807">
    <property type="entry name" value="PKS_DH"/>
</dbReference>
<feature type="domain" description="Carrier" evidence="10">
    <location>
        <begin position="3756"/>
        <end position="3832"/>
    </location>
</feature>
<dbReference type="InterPro" id="IPR002364">
    <property type="entry name" value="Quin_OxRdtase/zeta-crystal_CS"/>
</dbReference>
<dbReference type="PANTHER" id="PTHR43775:SF51">
    <property type="entry name" value="INACTIVE PHENOLPHTHIOCEROL SYNTHESIS POLYKETIDE SYNTHASE TYPE I PKS1-RELATED"/>
    <property type="match status" value="1"/>
</dbReference>
<dbReference type="PROSITE" id="PS00606">
    <property type="entry name" value="KS3_1"/>
    <property type="match status" value="2"/>
</dbReference>
<feature type="region of interest" description="C-terminal hotdog fold" evidence="8">
    <location>
        <begin position="1071"/>
        <end position="1210"/>
    </location>
</feature>
<feature type="domain" description="Ketosynthase family 3 (KS3)" evidence="11">
    <location>
        <begin position="38"/>
        <end position="463"/>
    </location>
</feature>
<evidence type="ECO:0000313" key="13">
    <source>
        <dbReference type="EMBL" id="WTZ06608.1"/>
    </source>
</evidence>
<dbReference type="SUPFAM" id="SSF52151">
    <property type="entry name" value="FabD/lysophospholipase-like"/>
    <property type="match status" value="2"/>
</dbReference>
<feature type="domain" description="PKS/mFAS DH" evidence="12">
    <location>
        <begin position="934"/>
        <end position="1210"/>
    </location>
</feature>
<dbReference type="InterPro" id="IPR032821">
    <property type="entry name" value="PKS_assoc"/>
</dbReference>
<dbReference type="EMBL" id="CP109546">
    <property type="protein sequence ID" value="WTZ06608.1"/>
    <property type="molecule type" value="Genomic_DNA"/>
</dbReference>
<dbReference type="InterPro" id="IPR014031">
    <property type="entry name" value="Ketoacyl_synth_C"/>
</dbReference>
<dbReference type="PROSITE" id="PS52004">
    <property type="entry name" value="KS3_2"/>
    <property type="match status" value="2"/>
</dbReference>
<dbReference type="InterPro" id="IPR001227">
    <property type="entry name" value="Ac_transferase_dom_sf"/>
</dbReference>
<feature type="domain" description="PKS/mFAS DH" evidence="12">
    <location>
        <begin position="2670"/>
        <end position="2956"/>
    </location>
</feature>
<dbReference type="SMART" id="SM00825">
    <property type="entry name" value="PKS_KS"/>
    <property type="match status" value="2"/>
</dbReference>
<dbReference type="SMART" id="SM00823">
    <property type="entry name" value="PKS_PP"/>
    <property type="match status" value="2"/>
</dbReference>
<dbReference type="SUPFAM" id="SSF53901">
    <property type="entry name" value="Thiolase-like"/>
    <property type="match status" value="2"/>
</dbReference>
<dbReference type="InterPro" id="IPR006162">
    <property type="entry name" value="Ppantetheine_attach_site"/>
</dbReference>
<evidence type="ECO:0000259" key="10">
    <source>
        <dbReference type="PROSITE" id="PS50075"/>
    </source>
</evidence>
<dbReference type="SUPFAM" id="SSF50129">
    <property type="entry name" value="GroES-like"/>
    <property type="match status" value="1"/>
</dbReference>
<dbReference type="Gene3D" id="3.40.366.10">
    <property type="entry name" value="Malonyl-Coenzyme A Acyl Carrier Protein, domain 2"/>
    <property type="match status" value="2"/>
</dbReference>
<reference evidence="14" key="1">
    <citation type="submission" date="2022-10" db="EMBL/GenBank/DDBJ databases">
        <title>The complete genomes of actinobacterial strains from the NBC collection.</title>
        <authorList>
            <person name="Joergensen T.S."/>
            <person name="Alvarez Arevalo M."/>
            <person name="Sterndorff E.B."/>
            <person name="Faurdal D."/>
            <person name="Vuksanovic O."/>
            <person name="Mourched A.-S."/>
            <person name="Charusanti P."/>
            <person name="Shaw S."/>
            <person name="Blin K."/>
            <person name="Weber T."/>
        </authorList>
    </citation>
    <scope>NUCLEOTIDE SEQUENCE</scope>
    <source>
        <strain evidence="14">NBC_01393</strain>
    </source>
</reference>
<feature type="active site" description="Proton donor; for dehydratase activity" evidence="8">
    <location>
        <position position="1130"/>
    </location>
</feature>
<organism evidence="14">
    <name type="scientific">Streptomyces sp. NBC_01393</name>
    <dbReference type="NCBI Taxonomy" id="2903851"/>
    <lineage>
        <taxon>Bacteria</taxon>
        <taxon>Bacillati</taxon>
        <taxon>Actinomycetota</taxon>
        <taxon>Actinomycetes</taxon>
        <taxon>Kitasatosporales</taxon>
        <taxon>Streptomycetaceae</taxon>
        <taxon>Streptomyces</taxon>
    </lineage>
</organism>
<sequence length="3914" mass="410748">MSASEVGKLEKLEAYLRRTANALVETEKELTAERAARTEPIAVVSMACRLPGGIDTPEGFWELLAAGGDAVGGLPSRWDRLGVYDADPEAVGKSYAREGGFIDDVEGFDAAFFGISPREAVSMDPQQRLVLETSWEALERAGIRPDSLSGSRTGVYLGTMSSDYGNQQGHDLNALDGYVSTGNASSVVSGRVSYTLGLQGPAITVDTACSSSLVSVHLAVQALRQGECELALAGGVTVMSTPALFVEFSRLKGMAADGRCKSFSAAADGAGWAEGAGVLVLKRLSAAERDGDRVLAVIRGSAVNQDGRSQGLTAPNGPSQQRVIQDALAASRLTAADIDAIEAHGTGTSLGDPIEAGALAEVFGPGRSEDRPVWLGSSKSNIGHAQAAAGVAGVIKMVLALQHGLLPRTLHAEEPSPLVDWEGSGLALVQEARPWAREGGRVRRAGVSSFGLSGTNAHVIVEEPPTAEEPASEVVGPVPVPVPVPVVVSGLGEGAVRESAGRWASWLETRPGAGLVDVAVTAARHRTHFEHRASVTVGDTGTLVEALRALAVGEAHDAVVTGTAQRRGKVVFVYPGQGSQWVGMGRELLASSAVFREAVEACDAALMPFTGWSVREVLAGEEGEHPPFERVDVVQPALFAMGIGLSALWRSVGVEPAAVVGHSQGEVVAGVVSGALSLEQGAQVVARRSQAVLGCAGRGGMALVERPVAVVEEYLAPYGDALSVAAVNTKGSTIISGEAEAVARIVSELQAQDVYARKINVDYASHNAQMDPLLPGLAEQFAALTPGRADIAFYSTVTGEVAAGPELDGTYWCRNLREPVRFDRALGRLLDDGHTVFVEISAHPVLSMPLTDGSAERGGIVVGSLARQHGSQAQLLRNLGLLHVQGHELDWDKVLGTGTVVSLPTYAFQREHYWMDTPVSSGDVRSVGLDVSEHPWLGAALGLADGEGHLLTGRLSLAEQPWLAEHAAFGTVLVPGTGLLELALTAAHHVGAERVEELTLLEPLVITEDSAVRLQVVVGAPDAAGRRPVAVYSRPEDAPDDSAWRRHATGELAEASPSEFPELGQWPVPGAERVELEGFYEAFAERGLVYGPAFQGLAELWRKGSTAYGVVRLPDGLKTEGFGVHPALLDAALHALMAVRTGGEGQPVFLPFEWTGVDLFASGGTELRVRIELDSATDEHLSLSVADGAGQPVLSARGLRIREATAEQVRAGEPVEHLYRVEFRAPRVLEDGPQAEAWVLGGNGDLARALGAESLTGLDELTVRLDEAVPEQIVVDATTGTEPLETAMHALEVARRLLAEPRLEQAELVWVTGGGVVHAPVWGLIRAVRSEYPERSVRLVGVEDLSGDLSEDLERVLAVTGEPELTVRGGEIRVPRLVRASSGDSGWTGFADGGRVLVTGGTGELGRALAGHLVREHGVRHLVLTSRRGPDAPGVEELVAELTAAGAETVRLAACDVTDRGQLRTLLTEGERSWTGIFHLAAVLDDGVLSAQTSERLATVWGPKAAAAGHLDELSRELGLDLAAFVLFSSAAGVLGGAGQANYAAANTYVDALAVRRRTDGLPGVSLSWGLWQQAGIGLTSTLGQAEIARLRRSGVGALTERQALAALDAALTRSADAHLVPVKLELAALQRDAAEVPGLLRGLVRPVRRRAGEVAVAPSGLRERLVALPEAERVSVLTGVVRREAAVVLGVVSADGIGAEQVLKELGIDSLMAVELRRRLSAETGLTLPSTLAFDYPTPSAIAGLLLDKLALTQTAARPRTTARRRKTADEPIAVVSMACRLPGGIDTPERYWDLLASGGDAVGGLPPRWEKLDVYDPDPEAVGKSYAREGGFIHDVEGFDAAFFGISQREALSMDPQQRLVLETAWEALERAGIRPGSLSESRTAVYLGTMSSDYGEQGRDLDAFDGYVSTGNASSVVSGRVAYALGLQGPAVTIDTACSSSLVALHLAANALRQDECELALVGGVTVMSTPRLFVEFSRLKGMAPDGRCKSFSALADGAGWSDGCGILVLKRLSAAERDGDRILAVVRGSAVNQDGRSQGLTAPNGPSQQRVIQDALAASRLVPADIDAIEAHGTGTPLGDPIEAGALAEVFGAARDAGRPVWLGSSKSNIGHAQAAAGVAGVMKMVLALQHETLPKTLYADEPSPHIQWDGSGLALLTEERPWTRDAGHVRRAGVSSFGLSGTNAHVVLEEPPARKTTEPTALVAGPAPVVVSGRDEAALRAQARRWAGWLGEHQDVPLTDVAATAALHRTHFEHRAGITAADPAALGEALAALADGQAHPDVVEGTAVGGDLAVLFTGQGSQRLGMGRGLYAAFPVFRQAFDEACAALDPHLSRPLADVLFALEDSEDAVLVHETEFTQPGLFAVEVALFRLWQAFGVVPAAVVGHSVGELVAAHVAGVLGLEDAARLVAARGRLMQGCEAGGAMASVEASEAEVVEVLASVKGRVSVAGVNSPTQTVVSGDRDAVEALVGHFCGQGRRARSLSVSHAFHSSHMDAMLAEYEEVAAACVFGAPRIPLVSTVSGGWATAGELADPRYWVGQVREAVRFADAMRTLESSGVACYLECGPAGVLSAMGAGCVENQAVFVASQRAPRVPGEPADEVGALLRAVSALHVAGQELAWDRLLPGGTPVDLPTYAFQREHYWLEKPRGGRRDARNTGLVPAEHPWLAAVVALADGEGHLLSGRLSLADQPWLADHAVFGTVLVPGTGLLDLAFTAARAVGATRVGELALTQPLVLTADAPVRLQVRVGAAGEDGRRPIGIHSQPETSADPGAWTTHATGELADDEPEGRHHGLAELLDWPVAGAEPLPLDGFYDTLGAQGLEYGPAFRGLTGLARRGRVAYGRVVLPEQQRGTPGDGDGFGVHPALLDAALHVLAGVDTGERSENTVLLPFAWTDVTLYATGATELRVRVELADAGGRAVTLLATDPAGEPVLHAAGLQVQQASAEQLRVTAPTAADDLYRVDFQPVNPPKTDTLPHGTVVLGGTATTPGLGVPRFADLDELLAAHPVPRLVLVDAAGTDVNDVQASARTATLDALVLLQQLLAEPRLERAHVVWLTRDAVAARPEDAVGDLADAPLWGLIRAVRGEHPDRVLRLIDLDGEPEPAVLAGALALDGEPELAVRATTVYAPRLVSARRGGALTPPAADGPWHLDIREKGSIDSLELVPVDRSGPLGEHEVRVAVRAAGMNFRDVLNVLGMVETPALGLEFAGVVTETGPAVTHLRPGDRAMGLALGAFGTEVCGDGRLMAPLPDTLTFEQGATVPLAFLTAYYALTELGGLRPGEKVLVHAAAGGVGMAAVQLARHLGAEVYGTAGRAKWPALHRLGLSADRIASSRDTGFERLWLTATAGAGVDVVLNSLAGEFTDASLRLLPRGGRFLEMGKTDIRDPEQVAAAHPGVAYSAFDLMSLAPEHLNRMLTELSALLGDGTIEALPYLAYDVREAPAAFRYMAQGRHTGKIVLTAPRALDPHGTVIVTGGTGELGREVARHLVTGHGIRHLVLTSRQGASAPGAKELAAELRAAGAATVRLAACDVAVREGAARALAEIAPEHPLTGVVHLAAVLDDGVVRNQSAERFERVLAPKLSGAWHLHELTRGTDLAAFVLFSSVAGTLGSPGQGSYGAANAFLDALAAHRRKRGLTAQSLAWGLWAQGGSGMTARLGDAELGRMRRQGARAMTVEQGLALLDAALARPEAHLVPARLDLDVLRRSGEEQLPALLRALVRPRPRQAGRTVEQASAFRDRLAGLPDEERATSLRRFVQQEVTAVLGLSAPVPQDKPMREFGWDSLMAVELKNRIAKHTQVAVPSTLAFDYPTPRAIADFLHGRLSTDHSPAPDDDTPPSDPAQAAQWALARVTPERLRQSGLLERLLELARPGGGEATGADEALRTAEELTDEQMDEALDAVLGGL</sequence>
<proteinExistence type="predicted"/>
<dbReference type="SMART" id="SM00822">
    <property type="entry name" value="PKS_KR"/>
    <property type="match status" value="2"/>
</dbReference>
<evidence type="ECO:0000256" key="3">
    <source>
        <dbReference type="ARBA" id="ARBA00022553"/>
    </source>
</evidence>
<evidence type="ECO:0000256" key="2">
    <source>
        <dbReference type="ARBA" id="ARBA00022450"/>
    </source>
</evidence>
<dbReference type="GO" id="GO:0016491">
    <property type="term" value="F:oxidoreductase activity"/>
    <property type="evidence" value="ECO:0007669"/>
    <property type="project" value="InterPro"/>
</dbReference>
<feature type="active site" description="Proton acceptor; for dehydratase activity" evidence="8">
    <location>
        <position position="2702"/>
    </location>
</feature>
<dbReference type="SMART" id="SM00826">
    <property type="entry name" value="PKS_DH"/>
    <property type="match status" value="2"/>
</dbReference>
<dbReference type="Pfam" id="PF00109">
    <property type="entry name" value="ketoacyl-synt"/>
    <property type="match status" value="2"/>
</dbReference>
<dbReference type="Pfam" id="PF16197">
    <property type="entry name" value="KAsynt_C_assoc"/>
    <property type="match status" value="2"/>
</dbReference>
<evidence type="ECO:0000256" key="1">
    <source>
        <dbReference type="ARBA" id="ARBA00004792"/>
    </source>
</evidence>
<dbReference type="InterPro" id="IPR057326">
    <property type="entry name" value="KR_dom"/>
</dbReference>
<feature type="region of interest" description="Disordered" evidence="9">
    <location>
        <begin position="2761"/>
        <end position="2783"/>
    </location>
</feature>
<dbReference type="Gene3D" id="3.40.50.720">
    <property type="entry name" value="NAD(P)-binding Rossmann-like Domain"/>
    <property type="match status" value="2"/>
</dbReference>
<dbReference type="GO" id="GO:0004312">
    <property type="term" value="F:fatty acid synthase activity"/>
    <property type="evidence" value="ECO:0007669"/>
    <property type="project" value="TreeGrafter"/>
</dbReference>
<evidence type="ECO:0000259" key="11">
    <source>
        <dbReference type="PROSITE" id="PS52004"/>
    </source>
</evidence>
<dbReference type="InterPro" id="IPR050091">
    <property type="entry name" value="PKS_NRPS_Biosynth_Enz"/>
</dbReference>
<dbReference type="Pfam" id="PF13602">
    <property type="entry name" value="ADH_zinc_N_2"/>
    <property type="match status" value="1"/>
</dbReference>
<evidence type="ECO:0000256" key="7">
    <source>
        <dbReference type="ARBA" id="ARBA00023315"/>
    </source>
</evidence>
<dbReference type="InterPro" id="IPR036736">
    <property type="entry name" value="ACP-like_sf"/>
</dbReference>
<dbReference type="CDD" id="cd08956">
    <property type="entry name" value="KR_3_FAS_SDR_x"/>
    <property type="match status" value="2"/>
</dbReference>
<dbReference type="FunFam" id="3.40.50.720:FF:000209">
    <property type="entry name" value="Polyketide synthase Pks12"/>
    <property type="match status" value="1"/>
</dbReference>
<dbReference type="SMART" id="SM00829">
    <property type="entry name" value="PKS_ER"/>
    <property type="match status" value="1"/>
</dbReference>
<feature type="active site" description="Proton donor; for dehydratase activity" evidence="8">
    <location>
        <position position="2875"/>
    </location>
</feature>
<dbReference type="InterPro" id="IPR013968">
    <property type="entry name" value="PKS_KR"/>
</dbReference>
<dbReference type="Pfam" id="PF00550">
    <property type="entry name" value="PP-binding"/>
    <property type="match status" value="2"/>
</dbReference>
<keyword evidence="2" id="KW-0596">Phosphopantetheine</keyword>
<evidence type="ECO:0000256" key="5">
    <source>
        <dbReference type="ARBA" id="ARBA00023194"/>
    </source>
</evidence>
<keyword evidence="7" id="KW-0012">Acyltransferase</keyword>
<keyword evidence="6" id="KW-0511">Multifunctional enzyme</keyword>
<dbReference type="GO" id="GO:0008270">
    <property type="term" value="F:zinc ion binding"/>
    <property type="evidence" value="ECO:0007669"/>
    <property type="project" value="InterPro"/>
</dbReference>
<dbReference type="Gene3D" id="3.40.50.11460">
    <property type="match status" value="1"/>
</dbReference>
<dbReference type="InterPro" id="IPR055123">
    <property type="entry name" value="SpnB-like_Rossmann"/>
</dbReference>
<dbReference type="CDD" id="cd00833">
    <property type="entry name" value="PKS"/>
    <property type="match status" value="2"/>
</dbReference>
<dbReference type="InterPro" id="IPR049900">
    <property type="entry name" value="PKS_mFAS_DH"/>
</dbReference>
<evidence type="ECO:0000256" key="9">
    <source>
        <dbReference type="SAM" id="MobiDB-lite"/>
    </source>
</evidence>
<dbReference type="InterPro" id="IPR042104">
    <property type="entry name" value="PKS_dehydratase_sf"/>
</dbReference>
<feature type="region of interest" description="N-terminal hotdog fold" evidence="8">
    <location>
        <begin position="2670"/>
        <end position="2795"/>
    </location>
</feature>
<dbReference type="Pfam" id="PF08659">
    <property type="entry name" value="KR"/>
    <property type="match status" value="2"/>
</dbReference>
<dbReference type="Pfam" id="PF21089">
    <property type="entry name" value="PKS_DH_N"/>
    <property type="match status" value="2"/>
</dbReference>
<name>A0AAU3I9E3_9ACTN</name>
<dbReference type="Gene3D" id="1.10.1200.10">
    <property type="entry name" value="ACP-like"/>
    <property type="match status" value="2"/>
</dbReference>
<dbReference type="InterPro" id="IPR020841">
    <property type="entry name" value="PKS_Beta-ketoAc_synthase_dom"/>
</dbReference>
<dbReference type="PANTHER" id="PTHR43775">
    <property type="entry name" value="FATTY ACID SYNTHASE"/>
    <property type="match status" value="1"/>
</dbReference>
<feature type="region of interest" description="Disordered" evidence="9">
    <location>
        <begin position="3832"/>
        <end position="3851"/>
    </location>
</feature>
<dbReference type="Pfam" id="PF22953">
    <property type="entry name" value="SpnB_Rossmann"/>
    <property type="match status" value="1"/>
</dbReference>
<feature type="region of interest" description="N-terminal hotdog fold" evidence="8">
    <location>
        <begin position="934"/>
        <end position="1059"/>
    </location>
</feature>
<dbReference type="PROSITE" id="PS50075">
    <property type="entry name" value="CARRIER"/>
    <property type="match status" value="2"/>
</dbReference>
<dbReference type="PROSITE" id="PS00012">
    <property type="entry name" value="PHOSPHOPANTETHEINE"/>
    <property type="match status" value="1"/>
</dbReference>
<dbReference type="InterPro" id="IPR013154">
    <property type="entry name" value="ADH-like_N"/>
</dbReference>
<dbReference type="InterPro" id="IPR016036">
    <property type="entry name" value="Malonyl_transacylase_ACP-bd"/>
</dbReference>
<protein>
    <submittedName>
        <fullName evidence="14">SDR family NAD(P)-dependent oxidoreductase</fullName>
    </submittedName>
</protein>
<dbReference type="InterPro" id="IPR014030">
    <property type="entry name" value="Ketoacyl_synth_N"/>
</dbReference>
<dbReference type="Gene3D" id="3.10.129.110">
    <property type="entry name" value="Polyketide synthase dehydratase"/>
    <property type="match status" value="2"/>
</dbReference>
<dbReference type="InterPro" id="IPR049551">
    <property type="entry name" value="PKS_DH_C"/>
</dbReference>
<dbReference type="EMBL" id="CP109546">
    <property type="protein sequence ID" value="WTZ14478.1"/>
    <property type="molecule type" value="Genomic_DNA"/>
</dbReference>
<dbReference type="Gene3D" id="3.90.180.10">
    <property type="entry name" value="Medium-chain alcohol dehydrogenases, catalytic domain"/>
    <property type="match status" value="1"/>
</dbReference>
<dbReference type="GO" id="GO:0033068">
    <property type="term" value="P:macrolide biosynthetic process"/>
    <property type="evidence" value="ECO:0007669"/>
    <property type="project" value="UniProtKB-ARBA"/>
</dbReference>
<dbReference type="InterPro" id="IPR016039">
    <property type="entry name" value="Thiolase-like"/>
</dbReference>
<feature type="region of interest" description="C-terminal hotdog fold" evidence="8">
    <location>
        <begin position="2811"/>
        <end position="2956"/>
    </location>
</feature>
<dbReference type="SMART" id="SM00827">
    <property type="entry name" value="PKS_AT"/>
    <property type="match status" value="2"/>
</dbReference>
<keyword evidence="3" id="KW-0597">Phosphoprotein</keyword>
<dbReference type="SUPFAM" id="SSF55048">
    <property type="entry name" value="Probable ACP-binding domain of malonyl-CoA ACP transacylase"/>
    <property type="match status" value="2"/>
</dbReference>
<dbReference type="InterPro" id="IPR009081">
    <property type="entry name" value="PP-bd_ACP"/>
</dbReference>
<accession>A0AAU3I9E3</accession>